<feature type="domain" description="LysM" evidence="3">
    <location>
        <begin position="70"/>
        <end position="114"/>
    </location>
</feature>
<feature type="region of interest" description="Disordered" evidence="2">
    <location>
        <begin position="1"/>
        <end position="23"/>
    </location>
</feature>
<dbReference type="InterPro" id="IPR018392">
    <property type="entry name" value="LysM"/>
</dbReference>
<dbReference type="InterPro" id="IPR036779">
    <property type="entry name" value="LysM_dom_sf"/>
</dbReference>
<dbReference type="SUPFAM" id="SSF54106">
    <property type="entry name" value="LysM domain"/>
    <property type="match status" value="1"/>
</dbReference>
<dbReference type="PANTHER" id="PTHR21666:SF263">
    <property type="entry name" value="MUREIN HYDROLASE ACTIVATOR NLPD"/>
    <property type="match status" value="1"/>
</dbReference>
<dbReference type="SUPFAM" id="SSF51261">
    <property type="entry name" value="Duplicated hybrid motif"/>
    <property type="match status" value="1"/>
</dbReference>
<gene>
    <name evidence="4" type="ORF">ACFOGJ_05495</name>
</gene>
<feature type="compositionally biased region" description="Low complexity" evidence="2">
    <location>
        <begin position="134"/>
        <end position="155"/>
    </location>
</feature>
<dbReference type="Proteomes" id="UP001595528">
    <property type="component" value="Unassembled WGS sequence"/>
</dbReference>
<dbReference type="InterPro" id="IPR011055">
    <property type="entry name" value="Dup_hybrid_motif"/>
</dbReference>
<dbReference type="Gene3D" id="3.10.350.10">
    <property type="entry name" value="LysM domain"/>
    <property type="match status" value="2"/>
</dbReference>
<protein>
    <submittedName>
        <fullName evidence="4">Peptidoglycan DD-metalloendopeptidase family protein</fullName>
    </submittedName>
</protein>
<dbReference type="InterPro" id="IPR016047">
    <property type="entry name" value="M23ase_b-sheet_dom"/>
</dbReference>
<dbReference type="Pfam" id="PF01476">
    <property type="entry name" value="LysM"/>
    <property type="match status" value="2"/>
</dbReference>
<dbReference type="Gene3D" id="2.70.70.10">
    <property type="entry name" value="Glucose Permease (Domain IIA)"/>
    <property type="match status" value="1"/>
</dbReference>
<dbReference type="PROSITE" id="PS51782">
    <property type="entry name" value="LYSM"/>
    <property type="match status" value="2"/>
</dbReference>
<proteinExistence type="inferred from homology"/>
<name>A0ABV7KWE8_9PROT</name>
<comment type="similarity">
    <text evidence="1">Belongs to the E.coli NlpD/Haemophilus LppB family.</text>
</comment>
<accession>A0ABV7KWE8</accession>
<dbReference type="InterPro" id="IPR050570">
    <property type="entry name" value="Cell_wall_metabolism_enzyme"/>
</dbReference>
<dbReference type="CDD" id="cd12797">
    <property type="entry name" value="M23_peptidase"/>
    <property type="match status" value="1"/>
</dbReference>
<feature type="region of interest" description="Disordered" evidence="2">
    <location>
        <begin position="134"/>
        <end position="181"/>
    </location>
</feature>
<dbReference type="PANTHER" id="PTHR21666">
    <property type="entry name" value="PEPTIDASE-RELATED"/>
    <property type="match status" value="1"/>
</dbReference>
<keyword evidence="5" id="KW-1185">Reference proteome</keyword>
<evidence type="ECO:0000256" key="1">
    <source>
        <dbReference type="ARBA" id="ARBA00038420"/>
    </source>
</evidence>
<comment type="caution">
    <text evidence="4">The sequence shown here is derived from an EMBL/GenBank/DDBJ whole genome shotgun (WGS) entry which is preliminary data.</text>
</comment>
<feature type="domain" description="LysM" evidence="3">
    <location>
        <begin position="22"/>
        <end position="66"/>
    </location>
</feature>
<evidence type="ECO:0000259" key="3">
    <source>
        <dbReference type="PROSITE" id="PS51782"/>
    </source>
</evidence>
<sequence>MRIGKYSDSATGGGAGRGTRPGSVVVQSGDSVSIIAARYGLDTREIIVANNLSPPYTIYPGQRLHLPQPKLYVVEGGDTLSGIAAGLGVEMAALAARNGLRAPYRIYPGQALEVPDGRAIRTVAAAPARAAADASLPSARRAASPAPRAAGNPAPAAKPAPAPAPRKAVAAPPPRSGKPFGWPLTGQILSRFGPKEGGLQNDGINIAARSGDPVRAADNGVVVYSGNELAGFGNLLLLRHGDGWVTAYAHNERLLVKRGDTVNRGQIIARAGRTGSVSSPQLHFEIRQGRQAVDPLDHLPRMTAMQTAAN</sequence>
<dbReference type="EMBL" id="JBHRTR010000015">
    <property type="protein sequence ID" value="MFC3226675.1"/>
    <property type="molecule type" value="Genomic_DNA"/>
</dbReference>
<evidence type="ECO:0000313" key="5">
    <source>
        <dbReference type="Proteomes" id="UP001595528"/>
    </source>
</evidence>
<organism evidence="4 5">
    <name type="scientific">Marinibaculum pumilum</name>
    <dbReference type="NCBI Taxonomy" id="1766165"/>
    <lineage>
        <taxon>Bacteria</taxon>
        <taxon>Pseudomonadati</taxon>
        <taxon>Pseudomonadota</taxon>
        <taxon>Alphaproteobacteria</taxon>
        <taxon>Rhodospirillales</taxon>
        <taxon>Rhodospirillaceae</taxon>
        <taxon>Marinibaculum</taxon>
    </lineage>
</organism>
<evidence type="ECO:0000256" key="2">
    <source>
        <dbReference type="SAM" id="MobiDB-lite"/>
    </source>
</evidence>
<dbReference type="RefSeq" id="WP_379898758.1">
    <property type="nucleotide sequence ID" value="NZ_JBHRTR010000015.1"/>
</dbReference>
<reference evidence="5" key="1">
    <citation type="journal article" date="2019" name="Int. J. Syst. Evol. Microbiol.">
        <title>The Global Catalogue of Microorganisms (GCM) 10K type strain sequencing project: providing services to taxonomists for standard genome sequencing and annotation.</title>
        <authorList>
            <consortium name="The Broad Institute Genomics Platform"/>
            <consortium name="The Broad Institute Genome Sequencing Center for Infectious Disease"/>
            <person name="Wu L."/>
            <person name="Ma J."/>
        </authorList>
    </citation>
    <scope>NUCLEOTIDE SEQUENCE [LARGE SCALE GENOMIC DNA]</scope>
    <source>
        <strain evidence="5">KCTC 42964</strain>
    </source>
</reference>
<dbReference type="SMART" id="SM00257">
    <property type="entry name" value="LysM"/>
    <property type="match status" value="2"/>
</dbReference>
<evidence type="ECO:0000313" key="4">
    <source>
        <dbReference type="EMBL" id="MFC3226675.1"/>
    </source>
</evidence>
<dbReference type="Pfam" id="PF01551">
    <property type="entry name" value="Peptidase_M23"/>
    <property type="match status" value="1"/>
</dbReference>
<dbReference type="CDD" id="cd00118">
    <property type="entry name" value="LysM"/>
    <property type="match status" value="2"/>
</dbReference>